<keyword evidence="8" id="KW-0539">Nucleus</keyword>
<evidence type="ECO:0000259" key="11">
    <source>
        <dbReference type="PROSITE" id="PS50090"/>
    </source>
</evidence>
<dbReference type="Proteomes" id="UP001443914">
    <property type="component" value="Unassembled WGS sequence"/>
</dbReference>
<keyword evidence="6" id="KW-0238">DNA-binding</keyword>
<evidence type="ECO:0000256" key="5">
    <source>
        <dbReference type="ARBA" id="ARBA00023054"/>
    </source>
</evidence>
<gene>
    <name evidence="14" type="ORF">RND81_08G025000</name>
</gene>
<evidence type="ECO:0000256" key="1">
    <source>
        <dbReference type="ARBA" id="ARBA00004286"/>
    </source>
</evidence>
<feature type="compositionally biased region" description="Low complexity" evidence="10">
    <location>
        <begin position="96"/>
        <end position="107"/>
    </location>
</feature>
<dbReference type="InterPro" id="IPR044597">
    <property type="entry name" value="SMH1-6"/>
</dbReference>
<keyword evidence="5" id="KW-0175">Coiled coil</keyword>
<organism evidence="14 15">
    <name type="scientific">Saponaria officinalis</name>
    <name type="common">Common soapwort</name>
    <name type="synonym">Lychnis saponaria</name>
    <dbReference type="NCBI Taxonomy" id="3572"/>
    <lineage>
        <taxon>Eukaryota</taxon>
        <taxon>Viridiplantae</taxon>
        <taxon>Streptophyta</taxon>
        <taxon>Embryophyta</taxon>
        <taxon>Tracheophyta</taxon>
        <taxon>Spermatophyta</taxon>
        <taxon>Magnoliopsida</taxon>
        <taxon>eudicotyledons</taxon>
        <taxon>Gunneridae</taxon>
        <taxon>Pentapetalae</taxon>
        <taxon>Caryophyllales</taxon>
        <taxon>Caryophyllaceae</taxon>
        <taxon>Caryophylleae</taxon>
        <taxon>Saponaria</taxon>
    </lineage>
</organism>
<dbReference type="SMART" id="SM00526">
    <property type="entry name" value="H15"/>
    <property type="match status" value="1"/>
</dbReference>
<accession>A0AAW1J459</accession>
<evidence type="ECO:0000256" key="2">
    <source>
        <dbReference type="ARBA" id="ARBA00004604"/>
    </source>
</evidence>
<dbReference type="PANTHER" id="PTHR46267:SF15">
    <property type="entry name" value="WINGED HELIX-TURN-HELIX TRANSCRIPTION REPRESSOR DNA-BINDING PROTEIN-RELATED"/>
    <property type="match status" value="1"/>
</dbReference>
<dbReference type="GO" id="GO:0005730">
    <property type="term" value="C:nucleolus"/>
    <property type="evidence" value="ECO:0007669"/>
    <property type="project" value="UniProtKB-SubCell"/>
</dbReference>
<dbReference type="Pfam" id="PF00538">
    <property type="entry name" value="Linker_histone"/>
    <property type="match status" value="1"/>
</dbReference>
<evidence type="ECO:0000259" key="12">
    <source>
        <dbReference type="PROSITE" id="PS51294"/>
    </source>
</evidence>
<proteinExistence type="predicted"/>
<keyword evidence="15" id="KW-1185">Reference proteome</keyword>
<dbReference type="SMART" id="SM00717">
    <property type="entry name" value="SANT"/>
    <property type="match status" value="1"/>
</dbReference>
<evidence type="ECO:0000256" key="6">
    <source>
        <dbReference type="ARBA" id="ARBA00023125"/>
    </source>
</evidence>
<feature type="domain" description="Myb-like" evidence="11">
    <location>
        <begin position="5"/>
        <end position="57"/>
    </location>
</feature>
<dbReference type="Pfam" id="PF00249">
    <property type="entry name" value="Myb_DNA-binding"/>
    <property type="match status" value="1"/>
</dbReference>
<evidence type="ECO:0000313" key="15">
    <source>
        <dbReference type="Proteomes" id="UP001443914"/>
    </source>
</evidence>
<evidence type="ECO:0000256" key="4">
    <source>
        <dbReference type="ARBA" id="ARBA00023015"/>
    </source>
</evidence>
<evidence type="ECO:0000256" key="3">
    <source>
        <dbReference type="ARBA" id="ARBA00022454"/>
    </source>
</evidence>
<dbReference type="AlphaFoldDB" id="A0AAW1J459"/>
<dbReference type="EMBL" id="JBDFQZ010000008">
    <property type="protein sequence ID" value="KAK9697250.1"/>
    <property type="molecule type" value="Genomic_DNA"/>
</dbReference>
<comment type="subcellular location">
    <subcellularLocation>
        <location evidence="1">Chromosome</location>
    </subcellularLocation>
    <subcellularLocation>
        <location evidence="2">Nucleus</location>
        <location evidence="2">Nucleolus</location>
    </subcellularLocation>
</comment>
<evidence type="ECO:0000256" key="7">
    <source>
        <dbReference type="ARBA" id="ARBA00023163"/>
    </source>
</evidence>
<feature type="compositionally biased region" description="Pro residues" evidence="10">
    <location>
        <begin position="82"/>
        <end position="95"/>
    </location>
</feature>
<dbReference type="PROSITE" id="PS51294">
    <property type="entry name" value="HTH_MYB"/>
    <property type="match status" value="1"/>
</dbReference>
<feature type="domain" description="HTH myb-type" evidence="12">
    <location>
        <begin position="1"/>
        <end position="61"/>
    </location>
</feature>
<name>A0AAW1J459_SAPOF</name>
<evidence type="ECO:0000313" key="14">
    <source>
        <dbReference type="EMBL" id="KAK9697250.1"/>
    </source>
</evidence>
<evidence type="ECO:0000259" key="13">
    <source>
        <dbReference type="PROSITE" id="PS51504"/>
    </source>
</evidence>
<dbReference type="InterPro" id="IPR009057">
    <property type="entry name" value="Homeodomain-like_sf"/>
</dbReference>
<dbReference type="CDD" id="cd11660">
    <property type="entry name" value="SANT_TRF"/>
    <property type="match status" value="1"/>
</dbReference>
<dbReference type="InterPro" id="IPR001005">
    <property type="entry name" value="SANT/Myb"/>
</dbReference>
<dbReference type="Gene3D" id="1.10.246.220">
    <property type="match status" value="1"/>
</dbReference>
<reference evidence="14" key="1">
    <citation type="submission" date="2024-03" db="EMBL/GenBank/DDBJ databases">
        <title>WGS assembly of Saponaria officinalis var. Norfolk2.</title>
        <authorList>
            <person name="Jenkins J."/>
            <person name="Shu S."/>
            <person name="Grimwood J."/>
            <person name="Barry K."/>
            <person name="Goodstein D."/>
            <person name="Schmutz J."/>
            <person name="Leebens-Mack J."/>
            <person name="Osbourn A."/>
        </authorList>
    </citation>
    <scope>NUCLEOTIDE SEQUENCE [LARGE SCALE GENOMIC DNA]</scope>
    <source>
        <strain evidence="14">JIC</strain>
    </source>
</reference>
<dbReference type="PROSITE" id="PS51504">
    <property type="entry name" value="H15"/>
    <property type="match status" value="1"/>
</dbReference>
<evidence type="ECO:0000256" key="9">
    <source>
        <dbReference type="ARBA" id="ARBA00032813"/>
    </source>
</evidence>
<comment type="caution">
    <text evidence="14">The sequence shown here is derived from an EMBL/GenBank/DDBJ whole genome shotgun (WGS) entry which is preliminary data.</text>
</comment>
<dbReference type="PROSITE" id="PS50090">
    <property type="entry name" value="MYB_LIKE"/>
    <property type="match status" value="1"/>
</dbReference>
<keyword evidence="4" id="KW-0805">Transcription regulation</keyword>
<dbReference type="InterPro" id="IPR036388">
    <property type="entry name" value="WH-like_DNA-bd_sf"/>
</dbReference>
<dbReference type="GO" id="GO:0006334">
    <property type="term" value="P:nucleosome assembly"/>
    <property type="evidence" value="ECO:0007669"/>
    <property type="project" value="InterPro"/>
</dbReference>
<dbReference type="InterPro" id="IPR036390">
    <property type="entry name" value="WH_DNA-bd_sf"/>
</dbReference>
<feature type="domain" description="H15" evidence="13">
    <location>
        <begin position="132"/>
        <end position="202"/>
    </location>
</feature>
<dbReference type="SUPFAM" id="SSF46689">
    <property type="entry name" value="Homeodomain-like"/>
    <property type="match status" value="1"/>
</dbReference>
<feature type="region of interest" description="Disordered" evidence="10">
    <location>
        <begin position="60"/>
        <end position="117"/>
    </location>
</feature>
<keyword evidence="7" id="KW-0804">Transcription</keyword>
<dbReference type="InterPro" id="IPR017930">
    <property type="entry name" value="Myb_dom"/>
</dbReference>
<protein>
    <recommendedName>
        <fullName evidence="9">MYB transcription factor</fullName>
    </recommendedName>
</protein>
<evidence type="ECO:0000256" key="10">
    <source>
        <dbReference type="SAM" id="MobiDB-lite"/>
    </source>
</evidence>
<evidence type="ECO:0000256" key="8">
    <source>
        <dbReference type="ARBA" id="ARBA00023242"/>
    </source>
</evidence>
<dbReference type="Gene3D" id="1.10.10.10">
    <property type="entry name" value="Winged helix-like DNA-binding domain superfamily/Winged helix DNA-binding domain"/>
    <property type="match status" value="1"/>
</dbReference>
<dbReference type="InterPro" id="IPR005818">
    <property type="entry name" value="Histone_H1/H5_H15"/>
</dbReference>
<dbReference type="PANTHER" id="PTHR46267">
    <property type="entry name" value="SINGLE MYB HISTONE 4"/>
    <property type="match status" value="1"/>
</dbReference>
<dbReference type="FunFam" id="1.10.10.60:FF:000168">
    <property type="entry name" value="Telomere repeat-binding factor 1"/>
    <property type="match status" value="1"/>
</dbReference>
<sequence length="289" mass="32163">MGNPKQKWTAEEEQALKDGVAKHGIGKWKCIQKDPQFHVHLSNRTNIDLKDKWRNMSTAAIQGSSTRIRTPKPKLAQDAPVPVTPAPATPAPPPVVSVQTPPVLSVTPEPPINHVKEEPAKDVPDAKIGSRNNNDTTEMIFEALSLAKEQNGMDIGSIISYIEQRLTNETPQNFRKQLGAKLRRLVLQGKLEKVENCYRLTKSSLAETNTINRKDVFPKQPVIPAYLKMGESLEEAAKTAAYKVAEAEEKTHIAALSVREAERLSKMQEEADAIFQLAQEIHDRCHSND</sequence>
<dbReference type="GO" id="GO:0000786">
    <property type="term" value="C:nucleosome"/>
    <property type="evidence" value="ECO:0007669"/>
    <property type="project" value="InterPro"/>
</dbReference>
<keyword evidence="3" id="KW-0158">Chromosome</keyword>
<dbReference type="SUPFAM" id="SSF46785">
    <property type="entry name" value="Winged helix' DNA-binding domain"/>
    <property type="match status" value="1"/>
</dbReference>
<dbReference type="GO" id="GO:0003691">
    <property type="term" value="F:double-stranded telomeric DNA binding"/>
    <property type="evidence" value="ECO:0007669"/>
    <property type="project" value="InterPro"/>
</dbReference>